<keyword evidence="2" id="KW-1185">Reference proteome</keyword>
<organism evidence="1 2">
    <name type="scientific">Arctium lappa</name>
    <name type="common">Greater burdock</name>
    <name type="synonym">Lappa major</name>
    <dbReference type="NCBI Taxonomy" id="4217"/>
    <lineage>
        <taxon>Eukaryota</taxon>
        <taxon>Viridiplantae</taxon>
        <taxon>Streptophyta</taxon>
        <taxon>Embryophyta</taxon>
        <taxon>Tracheophyta</taxon>
        <taxon>Spermatophyta</taxon>
        <taxon>Magnoliopsida</taxon>
        <taxon>eudicotyledons</taxon>
        <taxon>Gunneridae</taxon>
        <taxon>Pentapetalae</taxon>
        <taxon>asterids</taxon>
        <taxon>campanulids</taxon>
        <taxon>Asterales</taxon>
        <taxon>Asteraceae</taxon>
        <taxon>Carduoideae</taxon>
        <taxon>Cardueae</taxon>
        <taxon>Arctiinae</taxon>
        <taxon>Arctium</taxon>
    </lineage>
</organism>
<comment type="caution">
    <text evidence="1">The sequence shown here is derived from an EMBL/GenBank/DDBJ whole genome shotgun (WGS) entry which is preliminary data.</text>
</comment>
<evidence type="ECO:0000313" key="2">
    <source>
        <dbReference type="Proteomes" id="UP001055879"/>
    </source>
</evidence>
<gene>
    <name evidence="1" type="ORF">L6452_38051</name>
</gene>
<accession>A0ACB8Y662</accession>
<name>A0ACB8Y662_ARCLA</name>
<proteinExistence type="predicted"/>
<sequence length="68" mass="7630">MKGSPHCRCLHQQQHNEYSVVIFGHLLIVLMFWSFCALNVGLKISSANISRMLSCLTVTALSATPDYF</sequence>
<reference evidence="1 2" key="2">
    <citation type="journal article" date="2022" name="Mol. Ecol. Resour.">
        <title>The genomes of chicory, endive, great burdock and yacon provide insights into Asteraceae paleo-polyploidization history and plant inulin production.</title>
        <authorList>
            <person name="Fan W."/>
            <person name="Wang S."/>
            <person name="Wang H."/>
            <person name="Wang A."/>
            <person name="Jiang F."/>
            <person name="Liu H."/>
            <person name="Zhao H."/>
            <person name="Xu D."/>
            <person name="Zhang Y."/>
        </authorList>
    </citation>
    <scope>NUCLEOTIDE SEQUENCE [LARGE SCALE GENOMIC DNA]</scope>
    <source>
        <strain evidence="2">cv. Niubang</strain>
    </source>
</reference>
<dbReference type="EMBL" id="CM042060">
    <property type="protein sequence ID" value="KAI3678748.1"/>
    <property type="molecule type" value="Genomic_DNA"/>
</dbReference>
<protein>
    <submittedName>
        <fullName evidence="1">Uncharacterized protein</fullName>
    </submittedName>
</protein>
<reference evidence="2" key="1">
    <citation type="journal article" date="2022" name="Mol. Ecol. Resour.">
        <title>The genomes of chicory, endive, great burdock and yacon provide insights into Asteraceae palaeo-polyploidization history and plant inulin production.</title>
        <authorList>
            <person name="Fan W."/>
            <person name="Wang S."/>
            <person name="Wang H."/>
            <person name="Wang A."/>
            <person name="Jiang F."/>
            <person name="Liu H."/>
            <person name="Zhao H."/>
            <person name="Xu D."/>
            <person name="Zhang Y."/>
        </authorList>
    </citation>
    <scope>NUCLEOTIDE SEQUENCE [LARGE SCALE GENOMIC DNA]</scope>
    <source>
        <strain evidence="2">cv. Niubang</strain>
    </source>
</reference>
<evidence type="ECO:0000313" key="1">
    <source>
        <dbReference type="EMBL" id="KAI3678748.1"/>
    </source>
</evidence>
<dbReference type="Proteomes" id="UP001055879">
    <property type="component" value="Linkage Group LG14"/>
</dbReference>